<dbReference type="EMBL" id="MU266338">
    <property type="protein sequence ID" value="KAH7929711.1"/>
    <property type="molecule type" value="Genomic_DNA"/>
</dbReference>
<comment type="caution">
    <text evidence="1">The sequence shown here is derived from an EMBL/GenBank/DDBJ whole genome shotgun (WGS) entry which is preliminary data.</text>
</comment>
<organism evidence="1 2">
    <name type="scientific">Leucogyrophana mollusca</name>
    <dbReference type="NCBI Taxonomy" id="85980"/>
    <lineage>
        <taxon>Eukaryota</taxon>
        <taxon>Fungi</taxon>
        <taxon>Dikarya</taxon>
        <taxon>Basidiomycota</taxon>
        <taxon>Agaricomycotina</taxon>
        <taxon>Agaricomycetes</taxon>
        <taxon>Agaricomycetidae</taxon>
        <taxon>Boletales</taxon>
        <taxon>Boletales incertae sedis</taxon>
        <taxon>Leucogyrophana</taxon>
    </lineage>
</organism>
<sequence length="484" mass="53726">MDDDLIVVDDVEEQAGPSSAANGVHYTPHVNPHRTRPMRAAAEQAMASTSRLRTTPSLEMSERTTRSAAAKSKPQPKLKLKLSEKAASQAPGMSFLGAYDRELDSDDEDLAFEEQFIIRMPPGEDCEKLRKMVSSREVTNDVWFKFKDSRRGVFHIGNATYTFKLVDLPCIIEAQKTLDGKQMFKVADICQMLVVENRIDSEDGFAPNRNVNVDEFIWPHGITPPLHHVRKRRFRKRVNKRTIESVEEEVERLLAADSAAAEVHYDVLENVNPDLSDSEFIERDEPLDAPTPGVLGSDAGDAPTPGPDIGDGDGDPDEGDEEEAEGDIDEELAAELDLALGDDEGEEDDEEEDDEDDDDESDDDDDDEDDDEDSQARKLLNEEIRDLEAAVAKKGNEIASSANPLIKKRFEDALKKLSADLEMKLSQRDEMKERQRRKKEGIAPEDPDTDPEGAANDDVDGEQDDAQPDGDLFGSDDPAAMEIG</sequence>
<protein>
    <submittedName>
        <fullName evidence="1">Uncharacterized protein</fullName>
    </submittedName>
</protein>
<evidence type="ECO:0000313" key="2">
    <source>
        <dbReference type="Proteomes" id="UP000790709"/>
    </source>
</evidence>
<accession>A0ACB8BVZ3</accession>
<evidence type="ECO:0000313" key="1">
    <source>
        <dbReference type="EMBL" id="KAH7929711.1"/>
    </source>
</evidence>
<name>A0ACB8BVZ3_9AGAM</name>
<dbReference type="Proteomes" id="UP000790709">
    <property type="component" value="Unassembled WGS sequence"/>
</dbReference>
<proteinExistence type="predicted"/>
<reference evidence="1" key="1">
    <citation type="journal article" date="2021" name="New Phytol.">
        <title>Evolutionary innovations through gain and loss of genes in the ectomycorrhizal Boletales.</title>
        <authorList>
            <person name="Wu G."/>
            <person name="Miyauchi S."/>
            <person name="Morin E."/>
            <person name="Kuo A."/>
            <person name="Drula E."/>
            <person name="Varga T."/>
            <person name="Kohler A."/>
            <person name="Feng B."/>
            <person name="Cao Y."/>
            <person name="Lipzen A."/>
            <person name="Daum C."/>
            <person name="Hundley H."/>
            <person name="Pangilinan J."/>
            <person name="Johnson J."/>
            <person name="Barry K."/>
            <person name="LaButti K."/>
            <person name="Ng V."/>
            <person name="Ahrendt S."/>
            <person name="Min B."/>
            <person name="Choi I.G."/>
            <person name="Park H."/>
            <person name="Plett J.M."/>
            <person name="Magnuson J."/>
            <person name="Spatafora J.W."/>
            <person name="Nagy L.G."/>
            <person name="Henrissat B."/>
            <person name="Grigoriev I.V."/>
            <person name="Yang Z.L."/>
            <person name="Xu J."/>
            <person name="Martin F.M."/>
        </authorList>
    </citation>
    <scope>NUCLEOTIDE SEQUENCE</scope>
    <source>
        <strain evidence="1">KUC20120723A-06</strain>
    </source>
</reference>
<gene>
    <name evidence="1" type="ORF">BV22DRAFT_1109667</name>
</gene>
<keyword evidence="2" id="KW-1185">Reference proteome</keyword>